<evidence type="ECO:0000256" key="3">
    <source>
        <dbReference type="ARBA" id="ARBA00022676"/>
    </source>
</evidence>
<dbReference type="SUPFAM" id="SSF53955">
    <property type="entry name" value="Lysozyme-like"/>
    <property type="match status" value="1"/>
</dbReference>
<proteinExistence type="predicted"/>
<evidence type="ECO:0000256" key="6">
    <source>
        <dbReference type="ARBA" id="ARBA00023268"/>
    </source>
</evidence>
<dbReference type="Pfam" id="PF00905">
    <property type="entry name" value="Transpeptidase"/>
    <property type="match status" value="1"/>
</dbReference>
<dbReference type="PANTHER" id="PTHR32282:SF34">
    <property type="entry name" value="PENICILLIN-BINDING PROTEIN 1A"/>
    <property type="match status" value="1"/>
</dbReference>
<protein>
    <submittedName>
        <fullName evidence="13">Transglycosylase domain-containing protein</fullName>
    </submittedName>
</protein>
<dbReference type="InterPro" id="IPR036950">
    <property type="entry name" value="PBP_transglycosylase"/>
</dbReference>
<evidence type="ECO:0000256" key="4">
    <source>
        <dbReference type="ARBA" id="ARBA00022679"/>
    </source>
</evidence>
<evidence type="ECO:0000256" key="5">
    <source>
        <dbReference type="ARBA" id="ARBA00022801"/>
    </source>
</evidence>
<keyword evidence="6" id="KW-0511">Multifunctional enzyme</keyword>
<keyword evidence="3" id="KW-0328">Glycosyltransferase</keyword>
<dbReference type="Gene3D" id="3.40.710.10">
    <property type="entry name" value="DD-peptidase/beta-lactamase superfamily"/>
    <property type="match status" value="2"/>
</dbReference>
<dbReference type="Gene3D" id="1.10.3810.10">
    <property type="entry name" value="Biosynthetic peptidoglycan transglycosylase-like"/>
    <property type="match status" value="1"/>
</dbReference>
<dbReference type="InterPro" id="IPR012338">
    <property type="entry name" value="Beta-lactam/transpept-like"/>
</dbReference>
<feature type="region of interest" description="Disordered" evidence="9">
    <location>
        <begin position="367"/>
        <end position="394"/>
    </location>
</feature>
<keyword evidence="2" id="KW-0645">Protease</keyword>
<dbReference type="PANTHER" id="PTHR32282">
    <property type="entry name" value="BINDING PROTEIN TRANSPEPTIDASE, PUTATIVE-RELATED"/>
    <property type="match status" value="1"/>
</dbReference>
<evidence type="ECO:0000256" key="8">
    <source>
        <dbReference type="ARBA" id="ARBA00049902"/>
    </source>
</evidence>
<comment type="caution">
    <text evidence="13">The sequence shown here is derived from an EMBL/GenBank/DDBJ whole genome shotgun (WGS) entry which is preliminary data.</text>
</comment>
<feature type="domain" description="Penicillin-binding protein transpeptidase" evidence="11">
    <location>
        <begin position="474"/>
        <end position="539"/>
    </location>
</feature>
<evidence type="ECO:0000256" key="9">
    <source>
        <dbReference type="SAM" id="MobiDB-lite"/>
    </source>
</evidence>
<reference evidence="13 14" key="1">
    <citation type="submission" date="2024-06" db="EMBL/GenBank/DDBJ databases">
        <title>The Natural Products Discovery Center: Release of the First 8490 Sequenced Strains for Exploring Actinobacteria Biosynthetic Diversity.</title>
        <authorList>
            <person name="Kalkreuter E."/>
            <person name="Kautsar S.A."/>
            <person name="Yang D."/>
            <person name="Bader C.D."/>
            <person name="Teijaro C.N."/>
            <person name="Fluegel L."/>
            <person name="Davis C.M."/>
            <person name="Simpson J.R."/>
            <person name="Lauterbach L."/>
            <person name="Steele A.D."/>
            <person name="Gui C."/>
            <person name="Meng S."/>
            <person name="Li G."/>
            <person name="Viehrig K."/>
            <person name="Ye F."/>
            <person name="Su P."/>
            <person name="Kiefer A.F."/>
            <person name="Nichols A."/>
            <person name="Cepeda A.J."/>
            <person name="Yan W."/>
            <person name="Fan B."/>
            <person name="Jiang Y."/>
            <person name="Adhikari A."/>
            <person name="Zheng C.-J."/>
            <person name="Schuster L."/>
            <person name="Cowan T.M."/>
            <person name="Smanski M.J."/>
            <person name="Chevrette M.G."/>
            <person name="De Carvalho L.P.S."/>
            <person name="Shen B."/>
        </authorList>
    </citation>
    <scope>NUCLEOTIDE SEQUENCE [LARGE SCALE GENOMIC DNA]</scope>
    <source>
        <strain evidence="13 14">NPDC000837</strain>
    </source>
</reference>
<evidence type="ECO:0000256" key="7">
    <source>
        <dbReference type="ARBA" id="ARBA00034000"/>
    </source>
</evidence>
<feature type="compositionally biased region" description="Low complexity" evidence="9">
    <location>
        <begin position="376"/>
        <end position="392"/>
    </location>
</feature>
<dbReference type="InterPro" id="IPR023346">
    <property type="entry name" value="Lysozyme-like_dom_sf"/>
</dbReference>
<evidence type="ECO:0000259" key="11">
    <source>
        <dbReference type="Pfam" id="PF00905"/>
    </source>
</evidence>
<evidence type="ECO:0000256" key="1">
    <source>
        <dbReference type="ARBA" id="ARBA00022645"/>
    </source>
</evidence>
<accession>A0ABV1V4V6</accession>
<evidence type="ECO:0000259" key="12">
    <source>
        <dbReference type="Pfam" id="PF00912"/>
    </source>
</evidence>
<evidence type="ECO:0000256" key="10">
    <source>
        <dbReference type="SAM" id="Phobius"/>
    </source>
</evidence>
<keyword evidence="14" id="KW-1185">Reference proteome</keyword>
<evidence type="ECO:0000313" key="14">
    <source>
        <dbReference type="Proteomes" id="UP001445472"/>
    </source>
</evidence>
<feature type="transmembrane region" description="Helical" evidence="10">
    <location>
        <begin position="69"/>
        <end position="91"/>
    </location>
</feature>
<dbReference type="RefSeq" id="WP_351978623.1">
    <property type="nucleotide sequence ID" value="NZ_JBEPBX010000040.1"/>
</dbReference>
<comment type="catalytic activity">
    <reaction evidence="8">
        <text>[GlcNAc-(1-&gt;4)-Mur2Ac(oyl-L-Ala-gamma-D-Glu-L-Lys-D-Ala-D-Ala)](n)-di-trans,octa-cis-undecaprenyl diphosphate + beta-D-GlcNAc-(1-&gt;4)-Mur2Ac(oyl-L-Ala-gamma-D-Glu-L-Lys-D-Ala-D-Ala)-di-trans,octa-cis-undecaprenyl diphosphate = [GlcNAc-(1-&gt;4)-Mur2Ac(oyl-L-Ala-gamma-D-Glu-L-Lys-D-Ala-D-Ala)](n+1)-di-trans,octa-cis-undecaprenyl diphosphate + di-trans,octa-cis-undecaprenyl diphosphate + H(+)</text>
        <dbReference type="Rhea" id="RHEA:23708"/>
        <dbReference type="Rhea" id="RHEA-COMP:9602"/>
        <dbReference type="Rhea" id="RHEA-COMP:9603"/>
        <dbReference type="ChEBI" id="CHEBI:15378"/>
        <dbReference type="ChEBI" id="CHEBI:58405"/>
        <dbReference type="ChEBI" id="CHEBI:60033"/>
        <dbReference type="ChEBI" id="CHEBI:78435"/>
        <dbReference type="EC" id="2.4.99.28"/>
    </reaction>
</comment>
<sequence length="638" mass="67783">MRIRRNPYRTVEQQFLGLGNDVAESGAPPDGPRTTPAARRGTYRRGGRRPRPWAGARTGIRRLFTWRRLLAGVVTVGALLVGGFTVLYFVIDIPRANDLAKAQSNVYLYSDGTRLTRTGDINRESVPLDRVPKDVQRAFVAAENRDFYSDSGVSLSGTARGILNTVAGRGIQGGSTITQQYVKNYYLSQDQTVTRKVKELVISLKVDRQASKDDILAGYLNTSYYGRLAYGVQAASRAYYGKESDDLTVEQGAYLAALLQAPSQYDWAVATPGGRRLAVERWNYVLDNMVEEGWLDPARRQNMRFPVPLAPKPVQGLAGQNGYLVDAARRELMASGISEQDLAGGGWRITLNIDPTRQRALENAVAAGLDGGPGADGSASGAADGSDRQAGAVSVDPRSGRIVALYGGRDYLKHYLNNSLRSDYQAGPTFAPVALAAAAEAKWENRGLADPAQIRRTATDLGMSPQASGFTAPGATTLGLMGVSPLEMAGVYATLSHDGKKVTPSIVKAAERAGEATQLPPSVGGQVVRPETAGTVTASYGAKSSLGNGRFSVVSPAPSARSAQTVTVGGPSDDRKADWFVGGSAELVTALALFGEDAASQKQVRLDGAGDGGAARIWSMYTAGSAEGLPRPLPDRLP</sequence>
<dbReference type="Pfam" id="PF00912">
    <property type="entry name" value="Transgly"/>
    <property type="match status" value="1"/>
</dbReference>
<organism evidence="13 14">
    <name type="scientific">Streptomyces xantholiticus</name>
    <dbReference type="NCBI Taxonomy" id="68285"/>
    <lineage>
        <taxon>Bacteria</taxon>
        <taxon>Bacillati</taxon>
        <taxon>Actinomycetota</taxon>
        <taxon>Actinomycetes</taxon>
        <taxon>Kitasatosporales</taxon>
        <taxon>Streptomycetaceae</taxon>
        <taxon>Streptomyces</taxon>
    </lineage>
</organism>
<dbReference type="InterPro" id="IPR001460">
    <property type="entry name" value="PCN-bd_Tpept"/>
</dbReference>
<evidence type="ECO:0000256" key="2">
    <source>
        <dbReference type="ARBA" id="ARBA00022670"/>
    </source>
</evidence>
<dbReference type="EMBL" id="JBEPBX010000040">
    <property type="protein sequence ID" value="MER6617557.1"/>
    <property type="molecule type" value="Genomic_DNA"/>
</dbReference>
<keyword evidence="10" id="KW-0472">Membrane</keyword>
<dbReference type="SUPFAM" id="SSF56601">
    <property type="entry name" value="beta-lactamase/transpeptidase-like"/>
    <property type="match status" value="1"/>
</dbReference>
<dbReference type="InterPro" id="IPR001264">
    <property type="entry name" value="Glyco_trans_51"/>
</dbReference>
<feature type="compositionally biased region" description="Basic residues" evidence="9">
    <location>
        <begin position="41"/>
        <end position="51"/>
    </location>
</feature>
<feature type="region of interest" description="Disordered" evidence="9">
    <location>
        <begin position="20"/>
        <end position="53"/>
    </location>
</feature>
<keyword evidence="5" id="KW-0378">Hydrolase</keyword>
<feature type="domain" description="Glycosyl transferase family 51" evidence="12">
    <location>
        <begin position="113"/>
        <end position="289"/>
    </location>
</feature>
<evidence type="ECO:0000313" key="13">
    <source>
        <dbReference type="EMBL" id="MER6617557.1"/>
    </source>
</evidence>
<keyword evidence="1" id="KW-0121">Carboxypeptidase</keyword>
<keyword evidence="4" id="KW-0808">Transferase</keyword>
<comment type="catalytic activity">
    <reaction evidence="7">
        <text>Preferential cleavage: (Ac)2-L-Lys-D-Ala-|-D-Ala. Also transpeptidation of peptidyl-alanyl moieties that are N-acyl substituents of D-alanine.</text>
        <dbReference type="EC" id="3.4.16.4"/>
    </reaction>
</comment>
<keyword evidence="10" id="KW-0812">Transmembrane</keyword>
<name>A0ABV1V4V6_9ACTN</name>
<gene>
    <name evidence="13" type="ORF">ABT276_30395</name>
</gene>
<keyword evidence="10" id="KW-1133">Transmembrane helix</keyword>
<dbReference type="Proteomes" id="UP001445472">
    <property type="component" value="Unassembled WGS sequence"/>
</dbReference>
<dbReference type="InterPro" id="IPR050396">
    <property type="entry name" value="Glycosyltr_51/Transpeptidase"/>
</dbReference>